<keyword evidence="2" id="KW-1185">Reference proteome</keyword>
<name>A0AAN9XXG2_PSOTE</name>
<dbReference type="Proteomes" id="UP001386955">
    <property type="component" value="Unassembled WGS sequence"/>
</dbReference>
<sequence length="86" mass="9393">MVFSVENFTEFEIGTDECGICNTIMKAGIGTLSRLWHLDSKTLLALDGSIGMTSFSGEIGNGKSGQSPRKSKMTSKMEVLYDYRSS</sequence>
<evidence type="ECO:0000313" key="2">
    <source>
        <dbReference type="Proteomes" id="UP001386955"/>
    </source>
</evidence>
<dbReference type="AlphaFoldDB" id="A0AAN9XXG2"/>
<evidence type="ECO:0000313" key="1">
    <source>
        <dbReference type="EMBL" id="KAK7412772.1"/>
    </source>
</evidence>
<proteinExistence type="predicted"/>
<comment type="caution">
    <text evidence="1">The sequence shown here is derived from an EMBL/GenBank/DDBJ whole genome shotgun (WGS) entry which is preliminary data.</text>
</comment>
<dbReference type="EMBL" id="JAYMYS010000001">
    <property type="protein sequence ID" value="KAK7412772.1"/>
    <property type="molecule type" value="Genomic_DNA"/>
</dbReference>
<gene>
    <name evidence="1" type="ORF">VNO78_04388</name>
</gene>
<protein>
    <submittedName>
        <fullName evidence="1">Uncharacterized protein</fullName>
    </submittedName>
</protein>
<accession>A0AAN9XXG2</accession>
<reference evidence="1 2" key="1">
    <citation type="submission" date="2024-01" db="EMBL/GenBank/DDBJ databases">
        <title>The genomes of 5 underutilized Papilionoideae crops provide insights into root nodulation and disease resistanc.</title>
        <authorList>
            <person name="Jiang F."/>
        </authorList>
    </citation>
    <scope>NUCLEOTIDE SEQUENCE [LARGE SCALE GENOMIC DNA]</scope>
    <source>
        <strain evidence="1">DUOXIRENSHENG_FW03</strain>
        <tissue evidence="1">Leaves</tissue>
    </source>
</reference>
<organism evidence="1 2">
    <name type="scientific">Psophocarpus tetragonolobus</name>
    <name type="common">Winged bean</name>
    <name type="synonym">Dolichos tetragonolobus</name>
    <dbReference type="NCBI Taxonomy" id="3891"/>
    <lineage>
        <taxon>Eukaryota</taxon>
        <taxon>Viridiplantae</taxon>
        <taxon>Streptophyta</taxon>
        <taxon>Embryophyta</taxon>
        <taxon>Tracheophyta</taxon>
        <taxon>Spermatophyta</taxon>
        <taxon>Magnoliopsida</taxon>
        <taxon>eudicotyledons</taxon>
        <taxon>Gunneridae</taxon>
        <taxon>Pentapetalae</taxon>
        <taxon>rosids</taxon>
        <taxon>fabids</taxon>
        <taxon>Fabales</taxon>
        <taxon>Fabaceae</taxon>
        <taxon>Papilionoideae</taxon>
        <taxon>50 kb inversion clade</taxon>
        <taxon>NPAAA clade</taxon>
        <taxon>indigoferoid/millettioid clade</taxon>
        <taxon>Phaseoleae</taxon>
        <taxon>Psophocarpus</taxon>
    </lineage>
</organism>